<keyword evidence="2" id="KW-1185">Reference proteome</keyword>
<sequence>MLIKNPKEVNSLAVNCDLDPKVDNLLIELNGKVMVINATVGPMRKSPGILSELILNNRNHKELFRKREGINTGL</sequence>
<evidence type="ECO:0000313" key="1">
    <source>
        <dbReference type="EMBL" id="CAG8576746.1"/>
    </source>
</evidence>
<protein>
    <submittedName>
        <fullName evidence="1">8552_t:CDS:1</fullName>
    </submittedName>
</protein>
<dbReference type="EMBL" id="CAJVPS010002805">
    <property type="protein sequence ID" value="CAG8576746.1"/>
    <property type="molecule type" value="Genomic_DNA"/>
</dbReference>
<dbReference type="AlphaFoldDB" id="A0A9N9G4L0"/>
<evidence type="ECO:0000313" key="2">
    <source>
        <dbReference type="Proteomes" id="UP000789508"/>
    </source>
</evidence>
<proteinExistence type="predicted"/>
<comment type="caution">
    <text evidence="1">The sequence shown here is derived from an EMBL/GenBank/DDBJ whole genome shotgun (WGS) entry which is preliminary data.</text>
</comment>
<gene>
    <name evidence="1" type="ORF">ALEPTO_LOCUS7067</name>
</gene>
<reference evidence="1" key="1">
    <citation type="submission" date="2021-06" db="EMBL/GenBank/DDBJ databases">
        <authorList>
            <person name="Kallberg Y."/>
            <person name="Tangrot J."/>
            <person name="Rosling A."/>
        </authorList>
    </citation>
    <scope>NUCLEOTIDE SEQUENCE</scope>
    <source>
        <strain evidence="1">FL130A</strain>
    </source>
</reference>
<organism evidence="1 2">
    <name type="scientific">Ambispora leptoticha</name>
    <dbReference type="NCBI Taxonomy" id="144679"/>
    <lineage>
        <taxon>Eukaryota</taxon>
        <taxon>Fungi</taxon>
        <taxon>Fungi incertae sedis</taxon>
        <taxon>Mucoromycota</taxon>
        <taxon>Glomeromycotina</taxon>
        <taxon>Glomeromycetes</taxon>
        <taxon>Archaeosporales</taxon>
        <taxon>Ambisporaceae</taxon>
        <taxon>Ambispora</taxon>
    </lineage>
</organism>
<dbReference type="Proteomes" id="UP000789508">
    <property type="component" value="Unassembled WGS sequence"/>
</dbReference>
<name>A0A9N9G4L0_9GLOM</name>
<accession>A0A9N9G4L0</accession>